<evidence type="ECO:0000313" key="3">
    <source>
        <dbReference type="EnsemblMetazoa" id="MESCA009362-PA"/>
    </source>
</evidence>
<dbReference type="STRING" id="36166.T1GZQ8"/>
<dbReference type="InterPro" id="IPR057279">
    <property type="entry name" value="MGAT4"/>
</dbReference>
<keyword evidence="1" id="KW-0472">Membrane</keyword>
<accession>T1GZQ8</accession>
<name>T1GZQ8_MEGSC</name>
<feature type="domain" description="MGAT4 conserved region" evidence="2">
    <location>
        <begin position="117"/>
        <end position="206"/>
    </location>
</feature>
<dbReference type="EnsemblMetazoa" id="MESCA009362-RA">
    <property type="protein sequence ID" value="MESCA009362-PA"/>
    <property type="gene ID" value="MESCA009362"/>
</dbReference>
<feature type="transmembrane region" description="Helical" evidence="1">
    <location>
        <begin position="5"/>
        <end position="24"/>
    </location>
</feature>
<keyword evidence="1" id="KW-0812">Transmembrane</keyword>
<evidence type="ECO:0000259" key="2">
    <source>
        <dbReference type="Pfam" id="PF04666"/>
    </source>
</evidence>
<reference evidence="4" key="1">
    <citation type="submission" date="2013-02" db="EMBL/GenBank/DDBJ databases">
        <authorList>
            <person name="Hughes D."/>
        </authorList>
    </citation>
    <scope>NUCLEOTIDE SEQUENCE</scope>
    <source>
        <strain>Durham</strain>
        <strain evidence="4">NC isolate 2 -- Noor lab</strain>
    </source>
</reference>
<dbReference type="InterPro" id="IPR006759">
    <property type="entry name" value="Glyco_transf_54"/>
</dbReference>
<dbReference type="OMA" id="SMEERND"/>
<dbReference type="GO" id="GO:0005783">
    <property type="term" value="C:endoplasmic reticulum"/>
    <property type="evidence" value="ECO:0007669"/>
    <property type="project" value="TreeGrafter"/>
</dbReference>
<proteinExistence type="predicted"/>
<evidence type="ECO:0000313" key="4">
    <source>
        <dbReference type="Proteomes" id="UP000015102"/>
    </source>
</evidence>
<dbReference type="GO" id="GO:0005795">
    <property type="term" value="C:Golgi stack"/>
    <property type="evidence" value="ECO:0007669"/>
    <property type="project" value="TreeGrafter"/>
</dbReference>
<keyword evidence="1" id="KW-1133">Transmembrane helix</keyword>
<protein>
    <recommendedName>
        <fullName evidence="2">MGAT4 conserved region domain-containing protein</fullName>
    </recommendedName>
</protein>
<evidence type="ECO:0000256" key="1">
    <source>
        <dbReference type="SAM" id="Phobius"/>
    </source>
</evidence>
<organism evidence="3 4">
    <name type="scientific">Megaselia scalaris</name>
    <name type="common">Humpbacked fly</name>
    <name type="synonym">Phora scalaris</name>
    <dbReference type="NCBI Taxonomy" id="36166"/>
    <lineage>
        <taxon>Eukaryota</taxon>
        <taxon>Metazoa</taxon>
        <taxon>Ecdysozoa</taxon>
        <taxon>Arthropoda</taxon>
        <taxon>Hexapoda</taxon>
        <taxon>Insecta</taxon>
        <taxon>Pterygota</taxon>
        <taxon>Neoptera</taxon>
        <taxon>Endopterygota</taxon>
        <taxon>Diptera</taxon>
        <taxon>Brachycera</taxon>
        <taxon>Muscomorpha</taxon>
        <taxon>Platypezoidea</taxon>
        <taxon>Phoridae</taxon>
        <taxon>Megaseliini</taxon>
        <taxon>Megaselia</taxon>
    </lineage>
</organism>
<dbReference type="EMBL" id="CAQQ02103327">
    <property type="status" value="NOT_ANNOTATED_CDS"/>
    <property type="molecule type" value="Genomic_DNA"/>
</dbReference>
<dbReference type="GO" id="GO:0006487">
    <property type="term" value="P:protein N-linked glycosylation"/>
    <property type="evidence" value="ECO:0007669"/>
    <property type="project" value="TreeGrafter"/>
</dbReference>
<keyword evidence="4" id="KW-1185">Reference proteome</keyword>
<reference evidence="3" key="2">
    <citation type="submission" date="2015-06" db="UniProtKB">
        <authorList>
            <consortium name="EnsemblMetazoa"/>
        </authorList>
    </citation>
    <scope>IDENTIFICATION</scope>
</reference>
<dbReference type="HOGENOM" id="CLU_1344796_0_0_1"/>
<dbReference type="GO" id="GO:0005793">
    <property type="term" value="C:endoplasmic reticulum-Golgi intermediate compartment"/>
    <property type="evidence" value="ECO:0007669"/>
    <property type="project" value="TreeGrafter"/>
</dbReference>
<sequence length="207" mass="23395">MKCKIYFLGFLLLIPFTIILIIFGPSNLYTEQSLIQKLTEYQMKIQYLESLYRARQEDLSILTHLLGTIQSTNGNQFSNMSSSFSENNTFYLTLSSETRAALKNISSNIKNSEKLRLPNAYNFLPHLLDEPSSLKPLVHVSAGRTGVTTVLGVPTVKRDKQSYLSGTLTSLIDNMSMEERNDSLIIVFIGDTDSFYINSITKDIETQ</sequence>
<dbReference type="PANTHER" id="PTHR12062:SF9">
    <property type="entry name" value="ALPHA-1,3-MANNOSYL-GLYCOPROTEIN 4-BETA-N-ACETYLGLUCOSAMINYLTRANSFERASE A, ISOFORM A"/>
    <property type="match status" value="1"/>
</dbReference>
<dbReference type="AlphaFoldDB" id="T1GZQ8"/>
<dbReference type="PANTHER" id="PTHR12062">
    <property type="entry name" value="N-ACETYLGLUCOSAMINYLTRANSFERASE VI"/>
    <property type="match status" value="1"/>
</dbReference>
<dbReference type="GO" id="GO:0008375">
    <property type="term" value="F:acetylglucosaminyltransferase activity"/>
    <property type="evidence" value="ECO:0007669"/>
    <property type="project" value="TreeGrafter"/>
</dbReference>
<dbReference type="Proteomes" id="UP000015102">
    <property type="component" value="Unassembled WGS sequence"/>
</dbReference>
<dbReference type="Pfam" id="PF04666">
    <property type="entry name" value="MGAT4_cons"/>
    <property type="match status" value="1"/>
</dbReference>